<dbReference type="SMART" id="SM00858">
    <property type="entry name" value="SAF"/>
    <property type="match status" value="1"/>
</dbReference>
<evidence type="ECO:0000313" key="5">
    <source>
        <dbReference type="Proteomes" id="UP001356095"/>
    </source>
</evidence>
<name>A0ABU7K5P5_9ACTN</name>
<dbReference type="InterPro" id="IPR057736">
    <property type="entry name" value="SAF_PseI/NeuA/NeuB"/>
</dbReference>
<dbReference type="EMBL" id="JAUZMY010000008">
    <property type="protein sequence ID" value="MEE2037562.1"/>
    <property type="molecule type" value="Genomic_DNA"/>
</dbReference>
<evidence type="ECO:0000259" key="3">
    <source>
        <dbReference type="SMART" id="SM00858"/>
    </source>
</evidence>
<evidence type="ECO:0000313" key="4">
    <source>
        <dbReference type="EMBL" id="MEE2037562.1"/>
    </source>
</evidence>
<protein>
    <submittedName>
        <fullName evidence="4">SAF domain-containing protein</fullName>
    </submittedName>
</protein>
<feature type="transmembrane region" description="Helical" evidence="2">
    <location>
        <begin position="32"/>
        <end position="50"/>
    </location>
</feature>
<keyword evidence="2" id="KW-1133">Transmembrane helix</keyword>
<keyword evidence="2" id="KW-0472">Membrane</keyword>
<feature type="domain" description="SAF" evidence="3">
    <location>
        <begin position="56"/>
        <end position="116"/>
    </location>
</feature>
<comment type="caution">
    <text evidence="4">The sequence shown here is derived from an EMBL/GenBank/DDBJ whole genome shotgun (WGS) entry which is preliminary data.</text>
</comment>
<proteinExistence type="predicted"/>
<gene>
    <name evidence="4" type="ORF">Q8791_10050</name>
</gene>
<organism evidence="4 5">
    <name type="scientific">Nocardiopsis codii</name>
    <dbReference type="NCBI Taxonomy" id="3065942"/>
    <lineage>
        <taxon>Bacteria</taxon>
        <taxon>Bacillati</taxon>
        <taxon>Actinomycetota</taxon>
        <taxon>Actinomycetes</taxon>
        <taxon>Streptosporangiales</taxon>
        <taxon>Nocardiopsidaceae</taxon>
        <taxon>Nocardiopsis</taxon>
    </lineage>
</organism>
<sequence length="206" mass="21245">MTTTLAEPRTSDRNTPKTRLAPPRRRGWKRPFAGVTAVVLGGVVAAWAAGHDEERVPMLVTAEDIAAGDVITVSDIRIVPALGVEALDLAPAEKALGARAALPVPAGTVLTGAMLADTASWPGPGQAVVAVQTQPGMLPDSAREGAPLLVLGTGEGDPYTVRLHSLGEEGELAGSRVVELVVAEDEVPEVVEAVDDGVRLALMSAR</sequence>
<dbReference type="Pfam" id="PF08666">
    <property type="entry name" value="SAF"/>
    <property type="match status" value="1"/>
</dbReference>
<accession>A0ABU7K5P5</accession>
<evidence type="ECO:0000256" key="1">
    <source>
        <dbReference type="SAM" id="MobiDB-lite"/>
    </source>
</evidence>
<dbReference type="CDD" id="cd11615">
    <property type="entry name" value="SAF_NeuB_like"/>
    <property type="match status" value="1"/>
</dbReference>
<keyword evidence="2" id="KW-0812">Transmembrane</keyword>
<dbReference type="InterPro" id="IPR013974">
    <property type="entry name" value="SAF"/>
</dbReference>
<reference evidence="4 5" key="1">
    <citation type="submission" date="2023-08" db="EMBL/GenBank/DDBJ databases">
        <authorList>
            <person name="Girao M."/>
            <person name="Carvalho M.F."/>
        </authorList>
    </citation>
    <scope>NUCLEOTIDE SEQUENCE [LARGE SCALE GENOMIC DNA]</scope>
    <source>
        <strain evidence="4 5">CT-R113</strain>
    </source>
</reference>
<dbReference type="Proteomes" id="UP001356095">
    <property type="component" value="Unassembled WGS sequence"/>
</dbReference>
<dbReference type="RefSeq" id="WP_330091361.1">
    <property type="nucleotide sequence ID" value="NZ_JAUZMY010000008.1"/>
</dbReference>
<evidence type="ECO:0000256" key="2">
    <source>
        <dbReference type="SAM" id="Phobius"/>
    </source>
</evidence>
<keyword evidence="5" id="KW-1185">Reference proteome</keyword>
<feature type="region of interest" description="Disordered" evidence="1">
    <location>
        <begin position="1"/>
        <end position="27"/>
    </location>
</feature>